<feature type="compositionally biased region" description="Basic and acidic residues" evidence="1">
    <location>
        <begin position="201"/>
        <end position="228"/>
    </location>
</feature>
<protein>
    <submittedName>
        <fullName evidence="3">Uncharacterized protein</fullName>
    </submittedName>
</protein>
<dbReference type="GeneID" id="85306265"/>
<feature type="compositionally biased region" description="Polar residues" evidence="1">
    <location>
        <begin position="188"/>
        <end position="200"/>
    </location>
</feature>
<reference evidence="3" key="1">
    <citation type="submission" date="2023-06" db="EMBL/GenBank/DDBJ databases">
        <title>Genome-scale phylogeny and comparative genomics of the fungal order Sordariales.</title>
        <authorList>
            <consortium name="Lawrence Berkeley National Laboratory"/>
            <person name="Hensen N."/>
            <person name="Bonometti L."/>
            <person name="Westerberg I."/>
            <person name="Brannstrom I.O."/>
            <person name="Guillou S."/>
            <person name="Cros-Aarteil S."/>
            <person name="Calhoun S."/>
            <person name="Haridas S."/>
            <person name="Kuo A."/>
            <person name="Mondo S."/>
            <person name="Pangilinan J."/>
            <person name="Riley R."/>
            <person name="Labutti K."/>
            <person name="Andreopoulos B."/>
            <person name="Lipzen A."/>
            <person name="Chen C."/>
            <person name="Yanf M."/>
            <person name="Daum C."/>
            <person name="Ng V."/>
            <person name="Clum A."/>
            <person name="Steindorff A."/>
            <person name="Ohm R."/>
            <person name="Martin F."/>
            <person name="Silar P."/>
            <person name="Natvig D."/>
            <person name="Lalanne C."/>
            <person name="Gautier V."/>
            <person name="Ament-Velasquez S.L."/>
            <person name="Kruys A."/>
            <person name="Hutchinson M.I."/>
            <person name="Powell A.J."/>
            <person name="Barry K."/>
            <person name="Miller A.N."/>
            <person name="Grigoriev I.V."/>
            <person name="Debuchy R."/>
            <person name="Gladieux P."/>
            <person name="Thoren M.H."/>
            <person name="Johannesson H."/>
        </authorList>
    </citation>
    <scope>NUCLEOTIDE SEQUENCE</scope>
    <source>
        <strain evidence="3">8032-3</strain>
    </source>
</reference>
<feature type="compositionally biased region" description="Basic and acidic residues" evidence="1">
    <location>
        <begin position="16"/>
        <end position="37"/>
    </location>
</feature>
<evidence type="ECO:0000256" key="1">
    <source>
        <dbReference type="SAM" id="MobiDB-lite"/>
    </source>
</evidence>
<feature type="compositionally biased region" description="Basic and acidic residues" evidence="1">
    <location>
        <begin position="241"/>
        <end position="254"/>
    </location>
</feature>
<feature type="transmembrane region" description="Helical" evidence="2">
    <location>
        <begin position="305"/>
        <end position="324"/>
    </location>
</feature>
<keyword evidence="2" id="KW-1133">Transmembrane helix</keyword>
<feature type="region of interest" description="Disordered" evidence="1">
    <location>
        <begin position="1"/>
        <end position="283"/>
    </location>
</feature>
<feature type="compositionally biased region" description="Basic residues" evidence="1">
    <location>
        <begin position="229"/>
        <end position="240"/>
    </location>
</feature>
<gene>
    <name evidence="3" type="ORF">QBC33DRAFT_258219</name>
</gene>
<keyword evidence="2" id="KW-0472">Membrane</keyword>
<dbReference type="EMBL" id="MU839035">
    <property type="protein sequence ID" value="KAK1762600.1"/>
    <property type="molecule type" value="Genomic_DNA"/>
</dbReference>
<dbReference type="Proteomes" id="UP001244011">
    <property type="component" value="Unassembled WGS sequence"/>
</dbReference>
<feature type="compositionally biased region" description="Low complexity" evidence="1">
    <location>
        <begin position="458"/>
        <end position="487"/>
    </location>
</feature>
<dbReference type="RefSeq" id="XP_060278813.1">
    <property type="nucleotide sequence ID" value="XM_060423078.1"/>
</dbReference>
<comment type="caution">
    <text evidence="3">The sequence shown here is derived from an EMBL/GenBank/DDBJ whole genome shotgun (WGS) entry which is preliminary data.</text>
</comment>
<feature type="compositionally biased region" description="Polar residues" evidence="1">
    <location>
        <begin position="141"/>
        <end position="152"/>
    </location>
</feature>
<accession>A0AAJ0FIZ5</accession>
<dbReference type="AlphaFoldDB" id="A0AAJ0FIZ5"/>
<proteinExistence type="predicted"/>
<keyword evidence="2" id="KW-0812">Transmembrane</keyword>
<evidence type="ECO:0000313" key="4">
    <source>
        <dbReference type="Proteomes" id="UP001244011"/>
    </source>
</evidence>
<evidence type="ECO:0000313" key="3">
    <source>
        <dbReference type="EMBL" id="KAK1762600.1"/>
    </source>
</evidence>
<evidence type="ECO:0000256" key="2">
    <source>
        <dbReference type="SAM" id="Phobius"/>
    </source>
</evidence>
<name>A0AAJ0FIZ5_9PEZI</name>
<feature type="compositionally biased region" description="Acidic residues" evidence="1">
    <location>
        <begin position="255"/>
        <end position="265"/>
    </location>
</feature>
<sequence length="546" mass="59729">MNLPFSVPRPNMQAFRVDRTASARNPNAERDEFDDRQPLSPRPGDLEAQAPEMAERPHPASRFLARLPRPTMPSFLSSNSSSDHRRWRGVSGSPPRPRPSSSHYSGEGNGDEDEDVESPKTPRFTLTIPNMPSTRLHLPNLTRTWTQGSNGPPSRPATAHGRRPSRSDSSGGRFPVSVAGVAEPAPAVTTTRGAAGQQQHARTDSRARTRFDGADPAELHLADLAEQGRRRRRRRGHHRRDGSDRSRGSRRSDEDGGGGEEEDGGAGEQGSRRRRRQRQRDRAPPPKHFLFCFPWIKSRRIRSQILRCFVSGLFLALLLTVYLSLTITKNITNNEFTVLLILIILFVTIFFCHGLIRLCMFIVKGPPPDEGSGSSSSRRLRGAMLPEMLGPGGYAIPRQPIRVVLARDEEAVGIESEATKSNPPAYGLWRGSVRVDPNRIYWMRNEESATAETIPEATDSNSSGSGSGGSSNSSNDGSGSSSSTGNSSRDDEPPRPATARPPSYMSDDGVEYVVEAQPRLIVPAATEGPPVPHPAEVGRVGRPSAF</sequence>
<feature type="region of interest" description="Disordered" evidence="1">
    <location>
        <begin position="449"/>
        <end position="546"/>
    </location>
</feature>
<keyword evidence="4" id="KW-1185">Reference proteome</keyword>
<feature type="transmembrane region" description="Helical" evidence="2">
    <location>
        <begin position="336"/>
        <end position="356"/>
    </location>
</feature>
<organism evidence="3 4">
    <name type="scientific">Phialemonium atrogriseum</name>
    <dbReference type="NCBI Taxonomy" id="1093897"/>
    <lineage>
        <taxon>Eukaryota</taxon>
        <taxon>Fungi</taxon>
        <taxon>Dikarya</taxon>
        <taxon>Ascomycota</taxon>
        <taxon>Pezizomycotina</taxon>
        <taxon>Sordariomycetes</taxon>
        <taxon>Sordariomycetidae</taxon>
        <taxon>Cephalothecales</taxon>
        <taxon>Cephalothecaceae</taxon>
        <taxon>Phialemonium</taxon>
    </lineage>
</organism>